<proteinExistence type="predicted"/>
<evidence type="ECO:0000313" key="2">
    <source>
        <dbReference type="EMBL" id="NYI97396.1"/>
    </source>
</evidence>
<gene>
    <name evidence="2" type="ORF">HNR12_003673</name>
</gene>
<dbReference type="EMBL" id="JACCFO010000001">
    <property type="protein sequence ID" value="NYI97396.1"/>
    <property type="molecule type" value="Genomic_DNA"/>
</dbReference>
<name>A0A853BRR0_9ACTN</name>
<feature type="compositionally biased region" description="Low complexity" evidence="1">
    <location>
        <begin position="441"/>
        <end position="457"/>
    </location>
</feature>
<feature type="compositionally biased region" description="Low complexity" evidence="1">
    <location>
        <begin position="213"/>
        <end position="226"/>
    </location>
</feature>
<feature type="region of interest" description="Disordered" evidence="1">
    <location>
        <begin position="390"/>
        <end position="457"/>
    </location>
</feature>
<feature type="region of interest" description="Disordered" evidence="1">
    <location>
        <begin position="178"/>
        <end position="238"/>
    </location>
</feature>
<dbReference type="Proteomes" id="UP000575985">
    <property type="component" value="Unassembled WGS sequence"/>
</dbReference>
<sequence length="457" mass="48307">MAEEDGRQPTGADALKEAVEGLQSAAERWKKSRDTLAGLYETSDRLLGHVLNDTRRTPELVDALAKATGAARSHTFNIREPADALRLGQADPGVLKFVSEPGEALRTHRPKALTKTVRHATGVLDASRKAVDGHIRVIRGAEFDIAGYENGRTGLESILRSGIPQVGAVGEASASIKGADKFPPAAPDARTDAERRAAGAPDAPRGRAERAPTRAAEAARAPARTGVPHATFTPGPAEPRAQLDRVLAPLNLSEWARRRTASTDELTRQWSSAVREWTTVRAEVERLIPEARRLRKSELANGTTKTGSAHIAELSKAIEAAGAHSEAADAVRLPPLHSPGFLRRYGGEHFFWAVETAIEQVRASTGRLREAAGVMRTEIADAEKAAAAKKAAEKEAAEEGAEQAGTAGPDRGPVASVLADGPAPSAAPKAGGRVSLRKTTPPARRPGAPRSAGRPAR</sequence>
<reference evidence="2 3" key="1">
    <citation type="submission" date="2020-07" db="EMBL/GenBank/DDBJ databases">
        <title>Sequencing the genomes of 1000 actinobacteria strains.</title>
        <authorList>
            <person name="Klenk H.-P."/>
        </authorList>
    </citation>
    <scope>NUCLEOTIDE SEQUENCE [LARGE SCALE GENOMIC DNA]</scope>
    <source>
        <strain evidence="2 3">DSM 45927</strain>
    </source>
</reference>
<accession>A0A853BRR0</accession>
<feature type="compositionally biased region" description="Low complexity" evidence="1">
    <location>
        <begin position="419"/>
        <end position="432"/>
    </location>
</feature>
<dbReference type="RefSeq" id="WP_179768752.1">
    <property type="nucleotide sequence ID" value="NZ_JACCFO010000001.1"/>
</dbReference>
<protein>
    <submittedName>
        <fullName evidence="2">Uncharacterized protein</fullName>
    </submittedName>
</protein>
<evidence type="ECO:0000313" key="3">
    <source>
        <dbReference type="Proteomes" id="UP000575985"/>
    </source>
</evidence>
<keyword evidence="3" id="KW-1185">Reference proteome</keyword>
<dbReference type="AlphaFoldDB" id="A0A853BRR0"/>
<organism evidence="2 3">
    <name type="scientific">Streptomonospora nanhaiensis</name>
    <dbReference type="NCBI Taxonomy" id="1323731"/>
    <lineage>
        <taxon>Bacteria</taxon>
        <taxon>Bacillati</taxon>
        <taxon>Actinomycetota</taxon>
        <taxon>Actinomycetes</taxon>
        <taxon>Streptosporangiales</taxon>
        <taxon>Nocardiopsidaceae</taxon>
        <taxon>Streptomonospora</taxon>
    </lineage>
</organism>
<feature type="region of interest" description="Disordered" evidence="1">
    <location>
        <begin position="1"/>
        <end position="26"/>
    </location>
</feature>
<comment type="caution">
    <text evidence="2">The sequence shown here is derived from an EMBL/GenBank/DDBJ whole genome shotgun (WGS) entry which is preliminary data.</text>
</comment>
<evidence type="ECO:0000256" key="1">
    <source>
        <dbReference type="SAM" id="MobiDB-lite"/>
    </source>
</evidence>